<name>A0ACC0A452_CATRO</name>
<accession>A0ACC0A452</accession>
<sequence>MQRQAVPLSQFEIYIVGTVLERQAALDSGISDEGTLGEPLTPTTIHVRFICPSYGIFPFSPTIEISSVSPKKDLLTHQKFGVGGIYPYGLEVRYFIFHLNILYNTLSLDPHGDSGGTTAAHTIAIHNRKEHLPIYITDRMVGYKSGEFAPTPSDEPYSQEKP</sequence>
<gene>
    <name evidence="1" type="ORF">M9H77_32571</name>
</gene>
<dbReference type="Proteomes" id="UP001060085">
    <property type="component" value="Linkage Group LG07"/>
</dbReference>
<comment type="caution">
    <text evidence="1">The sequence shown here is derived from an EMBL/GenBank/DDBJ whole genome shotgun (WGS) entry which is preliminary data.</text>
</comment>
<evidence type="ECO:0000313" key="2">
    <source>
        <dbReference type="Proteomes" id="UP001060085"/>
    </source>
</evidence>
<dbReference type="EMBL" id="CM044707">
    <property type="protein sequence ID" value="KAI5655384.1"/>
    <property type="molecule type" value="Genomic_DNA"/>
</dbReference>
<evidence type="ECO:0000313" key="1">
    <source>
        <dbReference type="EMBL" id="KAI5655384.1"/>
    </source>
</evidence>
<keyword evidence="2" id="KW-1185">Reference proteome</keyword>
<proteinExistence type="predicted"/>
<protein>
    <submittedName>
        <fullName evidence="1">Uncharacterized protein</fullName>
    </submittedName>
</protein>
<organism evidence="1 2">
    <name type="scientific">Catharanthus roseus</name>
    <name type="common">Madagascar periwinkle</name>
    <name type="synonym">Vinca rosea</name>
    <dbReference type="NCBI Taxonomy" id="4058"/>
    <lineage>
        <taxon>Eukaryota</taxon>
        <taxon>Viridiplantae</taxon>
        <taxon>Streptophyta</taxon>
        <taxon>Embryophyta</taxon>
        <taxon>Tracheophyta</taxon>
        <taxon>Spermatophyta</taxon>
        <taxon>Magnoliopsida</taxon>
        <taxon>eudicotyledons</taxon>
        <taxon>Gunneridae</taxon>
        <taxon>Pentapetalae</taxon>
        <taxon>asterids</taxon>
        <taxon>lamiids</taxon>
        <taxon>Gentianales</taxon>
        <taxon>Apocynaceae</taxon>
        <taxon>Rauvolfioideae</taxon>
        <taxon>Vinceae</taxon>
        <taxon>Catharanthinae</taxon>
        <taxon>Catharanthus</taxon>
    </lineage>
</organism>
<reference evidence="2" key="1">
    <citation type="journal article" date="2023" name="Nat. Plants">
        <title>Single-cell RNA sequencing provides a high-resolution roadmap for understanding the multicellular compartmentation of specialized metabolism.</title>
        <authorList>
            <person name="Sun S."/>
            <person name="Shen X."/>
            <person name="Li Y."/>
            <person name="Li Y."/>
            <person name="Wang S."/>
            <person name="Li R."/>
            <person name="Zhang H."/>
            <person name="Shen G."/>
            <person name="Guo B."/>
            <person name="Wei J."/>
            <person name="Xu J."/>
            <person name="St-Pierre B."/>
            <person name="Chen S."/>
            <person name="Sun C."/>
        </authorList>
    </citation>
    <scope>NUCLEOTIDE SEQUENCE [LARGE SCALE GENOMIC DNA]</scope>
</reference>